<dbReference type="Pfam" id="PF04932">
    <property type="entry name" value="Wzy_C"/>
    <property type="match status" value="1"/>
</dbReference>
<feature type="transmembrane region" description="Helical" evidence="5">
    <location>
        <begin position="459"/>
        <end position="480"/>
    </location>
</feature>
<keyword evidence="2 5" id="KW-0812">Transmembrane</keyword>
<gene>
    <name evidence="7" type="ORF">IB211_01324</name>
</gene>
<keyword evidence="3 5" id="KW-1133">Transmembrane helix</keyword>
<comment type="subcellular location">
    <subcellularLocation>
        <location evidence="1">Membrane</location>
        <topology evidence="1">Multi-pass membrane protein</topology>
    </subcellularLocation>
</comment>
<organism evidence="7 8">
    <name type="scientific">Intestinimonas butyriciproducens</name>
    <dbReference type="NCBI Taxonomy" id="1297617"/>
    <lineage>
        <taxon>Bacteria</taxon>
        <taxon>Bacillati</taxon>
        <taxon>Bacillota</taxon>
        <taxon>Clostridia</taxon>
        <taxon>Eubacteriales</taxon>
        <taxon>Intestinimonas</taxon>
    </lineage>
</organism>
<feature type="transmembrane region" description="Helical" evidence="5">
    <location>
        <begin position="313"/>
        <end position="330"/>
    </location>
</feature>
<feature type="transmembrane region" description="Helical" evidence="5">
    <location>
        <begin position="337"/>
        <end position="357"/>
    </location>
</feature>
<evidence type="ECO:0000259" key="6">
    <source>
        <dbReference type="Pfam" id="PF04932"/>
    </source>
</evidence>
<evidence type="ECO:0000256" key="1">
    <source>
        <dbReference type="ARBA" id="ARBA00004141"/>
    </source>
</evidence>
<feature type="transmembrane region" description="Helical" evidence="5">
    <location>
        <begin position="289"/>
        <end position="307"/>
    </location>
</feature>
<evidence type="ECO:0000313" key="8">
    <source>
        <dbReference type="Proteomes" id="UP000064844"/>
    </source>
</evidence>
<dbReference type="STRING" id="1297617.IB211_01324"/>
<reference evidence="7 8" key="1">
    <citation type="journal article" date="2015" name="Nat. Commun.">
        <title>Production of butyrate from lysine and the Amadori product fructoselysine by a human gut commensal.</title>
        <authorList>
            <person name="Bui T.P."/>
            <person name="Ritari J."/>
            <person name="Boeren S."/>
            <person name="de Waard P."/>
            <person name="Plugge C.M."/>
            <person name="de Vos W.M."/>
        </authorList>
    </citation>
    <scope>NUCLEOTIDE SEQUENCE [LARGE SCALE GENOMIC DNA]</scope>
    <source>
        <strain evidence="7 8">AF211</strain>
    </source>
</reference>
<dbReference type="KEGG" id="ibu:IB211_01324"/>
<dbReference type="eggNOG" id="COG3307">
    <property type="taxonomic scope" value="Bacteria"/>
</dbReference>
<feature type="transmembrane region" description="Helical" evidence="5">
    <location>
        <begin position="162"/>
        <end position="179"/>
    </location>
</feature>
<feature type="transmembrane region" description="Helical" evidence="5">
    <location>
        <begin position="267"/>
        <end position="284"/>
    </location>
</feature>
<evidence type="ECO:0000256" key="4">
    <source>
        <dbReference type="ARBA" id="ARBA00023136"/>
    </source>
</evidence>
<dbReference type="EMBL" id="CP011307">
    <property type="protein sequence ID" value="ALP93717.1"/>
    <property type="molecule type" value="Genomic_DNA"/>
</dbReference>
<dbReference type="AlphaFoldDB" id="A0A0S2W303"/>
<accession>A0A0S2W303</accession>
<proteinExistence type="predicted"/>
<sequence length="519" mass="57020">MEMMENSAVGGLLLRLWYVLYGWYEESGLARFLRGVSRVWTRWFHASAVMSLLVREGVLPRAWRDSLICRAMETLLNLPAALLHWIYRKFRPVFDNSVCALLAFGAGEQTPAAIGWLMLAVMVVPYDNWDNRYSLMGFVLMALLFLAGGMRSRALRLDLKSIGPYAVIFAGAVCLAWPVSYSSALSLRFLFFHLTGMLCVAVTVSSVERPGQLKRLAGFASLAMFCTGAYGIVQRIQGVEVNYSYVDPLLNEGMPGRVFSVFENPNAFAEVLVMLIPLAAALVLCSKSVWGRLGALCAAGVGIMALGMTYSRASWIGAVVSAAVFVFLWNRKLIPGLILLGLLALPMLPDTIFNRILTIFNLKDSSTSSRFPLYQAALEMIRERPVRGAGLGTDAVRLAIKDLNLYHGTAPFVHAHNLYLQIWLETGLIGIMSYLAAMISGVKAASKAARLHCSHEVRLITIGAAAAVAGILVDCLADYLWNYPRVMVIFWFVFSVMLSGVKLARRAAAQKGEPGGPRL</sequence>
<feature type="transmembrane region" description="Helical" evidence="5">
    <location>
        <begin position="216"/>
        <end position="233"/>
    </location>
</feature>
<feature type="transmembrane region" description="Helical" evidence="5">
    <location>
        <begin position="133"/>
        <end position="150"/>
    </location>
</feature>
<dbReference type="GO" id="GO:0016020">
    <property type="term" value="C:membrane"/>
    <property type="evidence" value="ECO:0007669"/>
    <property type="project" value="UniProtKB-SubCell"/>
</dbReference>
<dbReference type="PATRIC" id="fig|1297617.4.peg.1357"/>
<feature type="transmembrane region" description="Helical" evidence="5">
    <location>
        <begin position="418"/>
        <end position="439"/>
    </location>
</feature>
<keyword evidence="8" id="KW-1185">Reference proteome</keyword>
<reference evidence="8" key="2">
    <citation type="submission" date="2015-04" db="EMBL/GenBank/DDBJ databases">
        <title>A butyrogenic pathway from the amino acid lysine in a human gut commensal.</title>
        <authorList>
            <person name="de Vos W.M."/>
            <person name="Bui N.T.P."/>
            <person name="Plugge C.M."/>
            <person name="Ritari J."/>
        </authorList>
    </citation>
    <scope>NUCLEOTIDE SEQUENCE [LARGE SCALE GENOMIC DNA]</scope>
    <source>
        <strain evidence="8">AF211</strain>
    </source>
</reference>
<dbReference type="PANTHER" id="PTHR37422:SF13">
    <property type="entry name" value="LIPOPOLYSACCHARIDE BIOSYNTHESIS PROTEIN PA4999-RELATED"/>
    <property type="match status" value="1"/>
</dbReference>
<feature type="transmembrane region" description="Helical" evidence="5">
    <location>
        <begin position="98"/>
        <end position="121"/>
    </location>
</feature>
<feature type="domain" description="O-antigen ligase-related" evidence="6">
    <location>
        <begin position="301"/>
        <end position="435"/>
    </location>
</feature>
<dbReference type="InterPro" id="IPR051533">
    <property type="entry name" value="WaaL-like"/>
</dbReference>
<evidence type="ECO:0000256" key="2">
    <source>
        <dbReference type="ARBA" id="ARBA00022692"/>
    </source>
</evidence>
<feature type="transmembrane region" description="Helical" evidence="5">
    <location>
        <begin position="486"/>
        <end position="504"/>
    </location>
</feature>
<evidence type="ECO:0000256" key="3">
    <source>
        <dbReference type="ARBA" id="ARBA00022989"/>
    </source>
</evidence>
<feature type="transmembrane region" description="Helical" evidence="5">
    <location>
        <begin position="185"/>
        <end position="204"/>
    </location>
</feature>
<dbReference type="PANTHER" id="PTHR37422">
    <property type="entry name" value="TEICHURONIC ACID BIOSYNTHESIS PROTEIN TUAE"/>
    <property type="match status" value="1"/>
</dbReference>
<protein>
    <recommendedName>
        <fullName evidence="6">O-antigen ligase-related domain-containing protein</fullName>
    </recommendedName>
</protein>
<dbReference type="Proteomes" id="UP000064844">
    <property type="component" value="Chromosome"/>
</dbReference>
<evidence type="ECO:0000313" key="7">
    <source>
        <dbReference type="EMBL" id="ALP93717.1"/>
    </source>
</evidence>
<evidence type="ECO:0000256" key="5">
    <source>
        <dbReference type="SAM" id="Phobius"/>
    </source>
</evidence>
<name>A0A0S2W303_9FIRM</name>
<keyword evidence="4 5" id="KW-0472">Membrane</keyword>
<dbReference type="InterPro" id="IPR007016">
    <property type="entry name" value="O-antigen_ligase-rel_domated"/>
</dbReference>